<gene>
    <name evidence="4" type="ORF">NYF23_02060</name>
</gene>
<accession>A0ABY5TNV5</accession>
<dbReference type="InterPro" id="IPR021309">
    <property type="entry name" value="YgaP-like_TM"/>
</dbReference>
<name>A0ABY5TNV5_9GAMM</name>
<evidence type="ECO:0000259" key="3">
    <source>
        <dbReference type="PROSITE" id="PS50206"/>
    </source>
</evidence>
<reference evidence="4" key="1">
    <citation type="submission" date="2022-08" db="EMBL/GenBank/DDBJ databases">
        <title>Catabolic pathway analysis in culturable SAR92 clade bacteria reveals their overlooked roles in DMSP degradation in coastal seas.</title>
        <authorList>
            <person name="He X."/>
            <person name="Zhang X."/>
            <person name="Zhang Y."/>
        </authorList>
    </citation>
    <scope>NUCLEOTIDE SEQUENCE</scope>
    <source>
        <strain evidence="4">H455</strain>
    </source>
</reference>
<dbReference type="Pfam" id="PF00581">
    <property type="entry name" value="Rhodanese"/>
    <property type="match status" value="1"/>
</dbReference>
<dbReference type="PROSITE" id="PS50206">
    <property type="entry name" value="RHODANESE_3"/>
    <property type="match status" value="1"/>
</dbReference>
<sequence length="190" mass="20155">MSNPTDTSADKSTTRISAEEFKQHKQSPESQLLVIDVRTHAEVNSESLADCVHFPLQELDSAAVKAYLEQQGHDSSQPVYLLCASGQRAAKASEQLQGDLDHQLVIVEGGMNALKQLGIDIAKGSGNIISLERQVRIAAGSLVVIGVILGFAVNPGFYGLSAFVGAGLVFAGVTDSCGMAMVLARMPWNN</sequence>
<dbReference type="Pfam" id="PF11127">
    <property type="entry name" value="YgaP-like_TM"/>
    <property type="match status" value="1"/>
</dbReference>
<protein>
    <submittedName>
        <fullName evidence="4">Rhodanese-like domain-containing protein</fullName>
    </submittedName>
</protein>
<dbReference type="CDD" id="cd00158">
    <property type="entry name" value="RHOD"/>
    <property type="match status" value="1"/>
</dbReference>
<feature type="region of interest" description="Disordered" evidence="1">
    <location>
        <begin position="1"/>
        <end position="27"/>
    </location>
</feature>
<evidence type="ECO:0000256" key="1">
    <source>
        <dbReference type="SAM" id="MobiDB-lite"/>
    </source>
</evidence>
<dbReference type="InterPro" id="IPR036873">
    <property type="entry name" value="Rhodanese-like_dom_sf"/>
</dbReference>
<evidence type="ECO:0000313" key="5">
    <source>
        <dbReference type="Proteomes" id="UP001059934"/>
    </source>
</evidence>
<feature type="transmembrane region" description="Helical" evidence="2">
    <location>
        <begin position="163"/>
        <end position="184"/>
    </location>
</feature>
<dbReference type="InterPro" id="IPR001763">
    <property type="entry name" value="Rhodanese-like_dom"/>
</dbReference>
<feature type="transmembrane region" description="Helical" evidence="2">
    <location>
        <begin position="137"/>
        <end position="157"/>
    </location>
</feature>
<keyword evidence="5" id="KW-1185">Reference proteome</keyword>
<dbReference type="SMART" id="SM00450">
    <property type="entry name" value="RHOD"/>
    <property type="match status" value="1"/>
</dbReference>
<organism evidence="4 5">
    <name type="scientific">SAR92 clade bacterium H455</name>
    <dbReference type="NCBI Taxonomy" id="2974818"/>
    <lineage>
        <taxon>Bacteria</taxon>
        <taxon>Pseudomonadati</taxon>
        <taxon>Pseudomonadota</taxon>
        <taxon>Gammaproteobacteria</taxon>
        <taxon>Cellvibrionales</taxon>
        <taxon>Porticoccaceae</taxon>
        <taxon>SAR92 clade</taxon>
    </lineage>
</organism>
<keyword evidence="2" id="KW-0812">Transmembrane</keyword>
<evidence type="ECO:0000313" key="4">
    <source>
        <dbReference type="EMBL" id="UVW35405.1"/>
    </source>
</evidence>
<feature type="compositionally biased region" description="Basic and acidic residues" evidence="1">
    <location>
        <begin position="8"/>
        <end position="27"/>
    </location>
</feature>
<feature type="domain" description="Rhodanese" evidence="3">
    <location>
        <begin position="28"/>
        <end position="123"/>
    </location>
</feature>
<keyword evidence="2" id="KW-1133">Transmembrane helix</keyword>
<dbReference type="SUPFAM" id="SSF52821">
    <property type="entry name" value="Rhodanese/Cell cycle control phosphatase"/>
    <property type="match status" value="1"/>
</dbReference>
<dbReference type="Gene3D" id="6.10.140.1340">
    <property type="match status" value="1"/>
</dbReference>
<proteinExistence type="predicted"/>
<keyword evidence="2" id="KW-0472">Membrane</keyword>
<evidence type="ECO:0000256" key="2">
    <source>
        <dbReference type="SAM" id="Phobius"/>
    </source>
</evidence>
<dbReference type="Gene3D" id="3.40.250.10">
    <property type="entry name" value="Rhodanese-like domain"/>
    <property type="match status" value="1"/>
</dbReference>
<dbReference type="Proteomes" id="UP001059934">
    <property type="component" value="Chromosome"/>
</dbReference>
<dbReference type="EMBL" id="CP103416">
    <property type="protein sequence ID" value="UVW35405.1"/>
    <property type="molecule type" value="Genomic_DNA"/>
</dbReference>